<dbReference type="RefSeq" id="WP_207111115.1">
    <property type="nucleotide sequence ID" value="NZ_JAFLWD010000003.1"/>
</dbReference>
<reference evidence="2 3" key="1">
    <citation type="submission" date="2021-03" db="EMBL/GenBank/DDBJ databases">
        <title>Enterococcal diversity collection.</title>
        <authorList>
            <person name="Gilmore M.S."/>
            <person name="Schwartzman J."/>
            <person name="Van Tyne D."/>
            <person name="Martin M."/>
            <person name="Earl A.M."/>
            <person name="Manson A.L."/>
            <person name="Straub T."/>
            <person name="Salamzade R."/>
            <person name="Saavedra J."/>
            <person name="Lebreton F."/>
            <person name="Prichula J."/>
            <person name="Schaufler K."/>
            <person name="Gaca A."/>
            <person name="Sgardioli B."/>
            <person name="Wagenaar J."/>
            <person name="Strong T."/>
        </authorList>
    </citation>
    <scope>NUCLEOTIDE SEQUENCE [LARGE SCALE GENOMIC DNA]</scope>
    <source>
        <strain evidence="2 3">DIV0869a</strain>
    </source>
</reference>
<keyword evidence="1" id="KW-0175">Coiled coil</keyword>
<evidence type="ECO:0000313" key="3">
    <source>
        <dbReference type="Proteomes" id="UP000664632"/>
    </source>
</evidence>
<organism evidence="2 3">
    <name type="scientific">Candidatus Enterococcus ikei</name>
    <dbReference type="NCBI Taxonomy" id="2815326"/>
    <lineage>
        <taxon>Bacteria</taxon>
        <taxon>Bacillati</taxon>
        <taxon>Bacillota</taxon>
        <taxon>Bacilli</taxon>
        <taxon>Lactobacillales</taxon>
        <taxon>Enterococcaceae</taxon>
        <taxon>Enterococcus</taxon>
    </lineage>
</organism>
<comment type="caution">
    <text evidence="2">The sequence shown here is derived from an EMBL/GenBank/DDBJ whole genome shotgun (WGS) entry which is preliminary data.</text>
</comment>
<evidence type="ECO:0000313" key="2">
    <source>
        <dbReference type="EMBL" id="MBO0439006.1"/>
    </source>
</evidence>
<dbReference type="Proteomes" id="UP000664632">
    <property type="component" value="Unassembled WGS sequence"/>
</dbReference>
<evidence type="ECO:0000256" key="1">
    <source>
        <dbReference type="SAM" id="Coils"/>
    </source>
</evidence>
<feature type="coiled-coil region" evidence="1">
    <location>
        <begin position="133"/>
        <end position="160"/>
    </location>
</feature>
<gene>
    <name evidence="2" type="ORF">JZO69_01345</name>
</gene>
<protein>
    <submittedName>
        <fullName evidence="2">Uncharacterized protein</fullName>
    </submittedName>
</protein>
<name>A0ABS3GUS6_9ENTE</name>
<keyword evidence="3" id="KW-1185">Reference proteome</keyword>
<dbReference type="EMBL" id="JAFLWD010000003">
    <property type="protein sequence ID" value="MBO0439006.1"/>
    <property type="molecule type" value="Genomic_DNA"/>
</dbReference>
<sequence length="331" mass="37438">MNDFEIVLPIDQMTTIDVTDKNLYNYDFSSFSLAPLQETAGIFLNNNIKQSIFRNISEAKLMSELIGNRKIEYVANLSDYTKEKLKTGEWEFGIRKKTGETYAVIKDAVTGKNQNFVTLDQRTVQGLGNLPELSAIQGQLAVITEKIEDLNKLVERVEQGQYNDRYAGFFSARQFTIEGLSAKNDKLRQELLIEAIKISNSTIAKLMFSIHLDANSFIDLKTKTKEAKRIENILQNSIGYLNSAVQLNLIAYTALGEENSLLATLANYQSFIEQILLKEIDNSGRSIAWLMDNAHKGYDGRFNEISLDITNKITDLIRGIKNNQIEGESHE</sequence>
<proteinExistence type="predicted"/>
<accession>A0ABS3GUS6</accession>